<evidence type="ECO:0000256" key="1">
    <source>
        <dbReference type="ARBA" id="ARBA00022737"/>
    </source>
</evidence>
<dbReference type="EMBL" id="BMDC01000004">
    <property type="protein sequence ID" value="GGH66343.1"/>
    <property type="molecule type" value="Genomic_DNA"/>
</dbReference>
<dbReference type="InterPro" id="IPR036634">
    <property type="entry name" value="PRD_sf"/>
</dbReference>
<evidence type="ECO:0000313" key="3">
    <source>
        <dbReference type="EMBL" id="GGH66343.1"/>
    </source>
</evidence>
<evidence type="ECO:0000313" key="4">
    <source>
        <dbReference type="Proteomes" id="UP000600171"/>
    </source>
</evidence>
<accession>A0A917MXA0</accession>
<dbReference type="PROSITE" id="PS51372">
    <property type="entry name" value="PRD_2"/>
    <property type="match status" value="2"/>
</dbReference>
<organism evidence="3 4">
    <name type="scientific">Rothia aerolata</name>
    <dbReference type="NCBI Taxonomy" id="1812262"/>
    <lineage>
        <taxon>Bacteria</taxon>
        <taxon>Bacillati</taxon>
        <taxon>Actinomycetota</taxon>
        <taxon>Actinomycetes</taxon>
        <taxon>Micrococcales</taxon>
        <taxon>Micrococcaceae</taxon>
        <taxon>Rothia</taxon>
    </lineage>
</organism>
<dbReference type="Gene3D" id="1.10.1790.10">
    <property type="entry name" value="PRD domain"/>
    <property type="match status" value="2"/>
</dbReference>
<feature type="domain" description="PRD" evidence="2">
    <location>
        <begin position="171"/>
        <end position="284"/>
    </location>
</feature>
<name>A0A917MXA0_9MICC</name>
<dbReference type="AlphaFoldDB" id="A0A917MXA0"/>
<keyword evidence="4" id="KW-1185">Reference proteome</keyword>
<dbReference type="InterPro" id="IPR050661">
    <property type="entry name" value="BglG_antiterminators"/>
</dbReference>
<dbReference type="Gene3D" id="2.30.24.10">
    <property type="entry name" value="CAT RNA-binding domain"/>
    <property type="match status" value="1"/>
</dbReference>
<dbReference type="PANTHER" id="PTHR30185:SF15">
    <property type="entry name" value="CRYPTIC BETA-GLUCOSIDE BGL OPERON ANTITERMINATOR"/>
    <property type="match status" value="1"/>
</dbReference>
<comment type="caution">
    <text evidence="3">The sequence shown here is derived from an EMBL/GenBank/DDBJ whole genome shotgun (WGS) entry which is preliminary data.</text>
</comment>
<dbReference type="InterPro" id="IPR011608">
    <property type="entry name" value="PRD"/>
</dbReference>
<keyword evidence="1" id="KW-0677">Repeat</keyword>
<protein>
    <submittedName>
        <fullName evidence="3">Transcription antiterminator BglG</fullName>
    </submittedName>
</protein>
<feature type="domain" description="PRD" evidence="2">
    <location>
        <begin position="65"/>
        <end position="170"/>
    </location>
</feature>
<dbReference type="GO" id="GO:0006355">
    <property type="term" value="P:regulation of DNA-templated transcription"/>
    <property type="evidence" value="ECO:0007669"/>
    <property type="project" value="InterPro"/>
</dbReference>
<dbReference type="InterPro" id="IPR004341">
    <property type="entry name" value="CAT_RNA-bd_dom"/>
</dbReference>
<dbReference type="GO" id="GO:0003723">
    <property type="term" value="F:RNA binding"/>
    <property type="evidence" value="ECO:0007669"/>
    <property type="project" value="InterPro"/>
</dbReference>
<reference evidence="3 4" key="1">
    <citation type="journal article" date="2014" name="Int. J. Syst. Evol. Microbiol.">
        <title>Complete genome sequence of Corynebacterium casei LMG S-19264T (=DSM 44701T), isolated from a smear-ripened cheese.</title>
        <authorList>
            <consortium name="US DOE Joint Genome Institute (JGI-PGF)"/>
            <person name="Walter F."/>
            <person name="Albersmeier A."/>
            <person name="Kalinowski J."/>
            <person name="Ruckert C."/>
        </authorList>
    </citation>
    <scope>NUCLEOTIDE SEQUENCE [LARGE SCALE GENOMIC DNA]</scope>
    <source>
        <strain evidence="3 4">CCM 8669</strain>
    </source>
</reference>
<dbReference type="RefSeq" id="WP_188360273.1">
    <property type="nucleotide sequence ID" value="NZ_BMDC01000004.1"/>
</dbReference>
<sequence>MRISRIYNNNVALATNFAGEETVVIGRGLAFGKRKGDMIDPTRVEQTFVPEKNTSEERLSWSLSEIPAEILSLAIELESQVRDSKEFSVSHSFVIPLADHLNFALIRAREGIAVDYPLAVEVSQLYPKEVEFGRRAVALVSERLGVDLPDQEAIPLALHLVNSQFAASDMSQTFRMTEVFAQIFELISSFYGVEIDQSALSAARFVTHLRYLFVRTGKEGAGSYQDDATPLLTEAVKASYPQAFACAQKVYLLLEMQLNQELTDDELTYLTIHIARLAKDLGLEK</sequence>
<evidence type="ECO:0000259" key="2">
    <source>
        <dbReference type="PROSITE" id="PS51372"/>
    </source>
</evidence>
<dbReference type="Pfam" id="PF00874">
    <property type="entry name" value="PRD"/>
    <property type="match status" value="2"/>
</dbReference>
<dbReference type="SMART" id="SM01061">
    <property type="entry name" value="CAT_RBD"/>
    <property type="match status" value="1"/>
</dbReference>
<dbReference type="Proteomes" id="UP000600171">
    <property type="component" value="Unassembled WGS sequence"/>
</dbReference>
<dbReference type="InterPro" id="IPR036650">
    <property type="entry name" value="CAT_RNA-bd_dom_sf"/>
</dbReference>
<proteinExistence type="predicted"/>
<dbReference type="Pfam" id="PF03123">
    <property type="entry name" value="CAT_RBD"/>
    <property type="match status" value="1"/>
</dbReference>
<gene>
    <name evidence="3" type="ORF">GCM10007359_20420</name>
</gene>
<dbReference type="SUPFAM" id="SSF63520">
    <property type="entry name" value="PTS-regulatory domain, PRD"/>
    <property type="match status" value="2"/>
</dbReference>
<dbReference type="SUPFAM" id="SSF50151">
    <property type="entry name" value="SacY-like RNA-binding domain"/>
    <property type="match status" value="1"/>
</dbReference>
<dbReference type="PANTHER" id="PTHR30185">
    <property type="entry name" value="CRYPTIC BETA-GLUCOSIDE BGL OPERON ANTITERMINATOR"/>
    <property type="match status" value="1"/>
</dbReference>